<evidence type="ECO:0000313" key="2">
    <source>
        <dbReference type="Proteomes" id="UP000694845"/>
    </source>
</evidence>
<dbReference type="GeneID" id="110988999"/>
<dbReference type="AlphaFoldDB" id="A0A8B7ZTJ6"/>
<evidence type="ECO:0000256" key="1">
    <source>
        <dbReference type="SAM" id="Phobius"/>
    </source>
</evidence>
<keyword evidence="1" id="KW-0472">Membrane</keyword>
<protein>
    <submittedName>
        <fullName evidence="3">Uncharacterized protein LOC110988999 isoform X1</fullName>
    </submittedName>
</protein>
<organism evidence="2 3">
    <name type="scientific">Acanthaster planci</name>
    <name type="common">Crown-of-thorns starfish</name>
    <dbReference type="NCBI Taxonomy" id="133434"/>
    <lineage>
        <taxon>Eukaryota</taxon>
        <taxon>Metazoa</taxon>
        <taxon>Echinodermata</taxon>
        <taxon>Eleutherozoa</taxon>
        <taxon>Asterozoa</taxon>
        <taxon>Asteroidea</taxon>
        <taxon>Valvatacea</taxon>
        <taxon>Valvatida</taxon>
        <taxon>Acanthasteridae</taxon>
        <taxon>Acanthaster</taxon>
    </lineage>
</organism>
<dbReference type="InterPro" id="IPR013879">
    <property type="entry name" value="DUF1761"/>
</dbReference>
<reference evidence="3" key="1">
    <citation type="submission" date="2025-08" db="UniProtKB">
        <authorList>
            <consortium name="RefSeq"/>
        </authorList>
    </citation>
    <scope>IDENTIFICATION</scope>
</reference>
<keyword evidence="2" id="KW-1185">Reference proteome</keyword>
<evidence type="ECO:0000313" key="3">
    <source>
        <dbReference type="RefSeq" id="XP_022108744.1"/>
    </source>
</evidence>
<accession>A0A8B7ZTJ6</accession>
<name>A0A8B7ZTJ6_ACAPL</name>
<feature type="transmembrane region" description="Helical" evidence="1">
    <location>
        <begin position="167"/>
        <end position="187"/>
    </location>
</feature>
<feature type="transmembrane region" description="Helical" evidence="1">
    <location>
        <begin position="106"/>
        <end position="126"/>
    </location>
</feature>
<dbReference type="KEGG" id="aplc:110988999"/>
<sequence length="188" mass="21034">MLKKLQLSSPLEKDVKKKDVNCLLYFFCQSVSKCQLFRKLLWFEIAGDNQSLETVEGISSTMTITSVIVGTVVTQVVGAFWYNVFAEPWMRGLGKKREDFKNTDSSPFLLAFLAMFALSAFMSATLRPFFGVVTVEEAIHFALRVSVAGALLQIPHRSFQGTGWSTYFVNVGYDAVCLLIICVITTML</sequence>
<dbReference type="Proteomes" id="UP000694845">
    <property type="component" value="Unplaced"/>
</dbReference>
<dbReference type="Pfam" id="PF08570">
    <property type="entry name" value="DUF1761"/>
    <property type="match status" value="1"/>
</dbReference>
<gene>
    <name evidence="3" type="primary">LOC110988999</name>
</gene>
<dbReference type="OrthoDB" id="10417677at2759"/>
<proteinExistence type="predicted"/>
<keyword evidence="1" id="KW-1133">Transmembrane helix</keyword>
<feature type="transmembrane region" description="Helical" evidence="1">
    <location>
        <begin position="62"/>
        <end position="85"/>
    </location>
</feature>
<dbReference type="RefSeq" id="XP_022108744.1">
    <property type="nucleotide sequence ID" value="XM_022253052.1"/>
</dbReference>
<keyword evidence="1" id="KW-0812">Transmembrane</keyword>